<keyword evidence="6" id="KW-0808">Transferase</keyword>
<proteinExistence type="predicted"/>
<dbReference type="EMBL" id="BAKI01000022">
    <property type="protein sequence ID" value="GAF37019.1"/>
    <property type="molecule type" value="Genomic_DNA"/>
</dbReference>
<dbReference type="EC" id="2.7.13.3" evidence="3"/>
<keyword evidence="18" id="KW-1185">Reference proteome</keyword>
<dbReference type="EMBL" id="AZFY01000154">
    <property type="protein sequence ID" value="KRM01110.1"/>
    <property type="molecule type" value="Genomic_DNA"/>
</dbReference>
<dbReference type="PROSITE" id="PS50109">
    <property type="entry name" value="HIS_KIN"/>
    <property type="match status" value="1"/>
</dbReference>
<dbReference type="GO" id="GO:0000155">
    <property type="term" value="F:phosphorelay sensor kinase activity"/>
    <property type="evidence" value="ECO:0007669"/>
    <property type="project" value="InterPro"/>
</dbReference>
<reference evidence="15" key="1">
    <citation type="journal article" date="2014" name="Genome Announc.">
        <title>Draft Genome Sequences of Two Lactobacillus Strains, L. farraginis JCM 14108T and L. composti JCM 14202T, Isolated from Compost of Distilled Shochu Residue.</title>
        <authorList>
            <person name="Yuki M."/>
            <person name="Oshima K."/>
            <person name="Suda W."/>
            <person name="Kitahara M."/>
            <person name="Kitamura K."/>
            <person name="Iida T."/>
            <person name="Hattori M."/>
            <person name="Ohkuma M."/>
        </authorList>
    </citation>
    <scope>NUCLEOTIDE SEQUENCE [LARGE SCALE GENOMIC DNA]</scope>
    <source>
        <strain evidence="15">JCM 14108</strain>
    </source>
</reference>
<evidence type="ECO:0000256" key="8">
    <source>
        <dbReference type="ARBA" id="ARBA00022741"/>
    </source>
</evidence>
<dbReference type="InterPro" id="IPR050398">
    <property type="entry name" value="HssS/ArlS-like"/>
</dbReference>
<reference evidence="16 18" key="2">
    <citation type="journal article" date="2015" name="Genome Announc.">
        <title>Expanding the biotechnology potential of lactobacilli through comparative genomics of 213 strains and associated genera.</title>
        <authorList>
            <person name="Sun Z."/>
            <person name="Harris H.M."/>
            <person name="McCann A."/>
            <person name="Guo C."/>
            <person name="Argimon S."/>
            <person name="Zhang W."/>
            <person name="Yang X."/>
            <person name="Jeffery I.B."/>
            <person name="Cooney J.C."/>
            <person name="Kagawa T.F."/>
            <person name="Liu W."/>
            <person name="Song Y."/>
            <person name="Salvetti E."/>
            <person name="Wrobel A."/>
            <person name="Rasinkangas P."/>
            <person name="Parkhill J."/>
            <person name="Rea M.C."/>
            <person name="O'Sullivan O."/>
            <person name="Ritari J."/>
            <person name="Douillard F.P."/>
            <person name="Paul Ross R."/>
            <person name="Yang R."/>
            <person name="Briner A.E."/>
            <person name="Felis G.E."/>
            <person name="de Vos W.M."/>
            <person name="Barrangou R."/>
            <person name="Klaenhammer T.R."/>
            <person name="Caufield P.W."/>
            <person name="Cui Y."/>
            <person name="Zhang H."/>
            <person name="O'Toole P.W."/>
        </authorList>
    </citation>
    <scope>NUCLEOTIDE SEQUENCE [LARGE SCALE GENOMIC DNA]</scope>
    <source>
        <strain evidence="16 18">DSM 18382</strain>
    </source>
</reference>
<dbReference type="Gene3D" id="1.10.287.130">
    <property type="match status" value="1"/>
</dbReference>
<comment type="catalytic activity">
    <reaction evidence="1">
        <text>ATP + protein L-histidine = ADP + protein N-phospho-L-histidine.</text>
        <dbReference type="EC" id="2.7.13.3"/>
    </reaction>
</comment>
<accession>X0PB19</accession>
<evidence type="ECO:0000256" key="10">
    <source>
        <dbReference type="ARBA" id="ARBA00022840"/>
    </source>
</evidence>
<organism evidence="15 17">
    <name type="scientific">Lentilactobacillus farraginis DSM 18382 = JCM 14108</name>
    <dbReference type="NCBI Taxonomy" id="1423743"/>
    <lineage>
        <taxon>Bacteria</taxon>
        <taxon>Bacillati</taxon>
        <taxon>Bacillota</taxon>
        <taxon>Bacilli</taxon>
        <taxon>Lactobacillales</taxon>
        <taxon>Lactobacillaceae</taxon>
        <taxon>Lentilactobacillus</taxon>
    </lineage>
</organism>
<keyword evidence="11" id="KW-1133">Transmembrane helix</keyword>
<dbReference type="SUPFAM" id="SSF47384">
    <property type="entry name" value="Homodimeric domain of signal transducing histidine kinase"/>
    <property type="match status" value="1"/>
</dbReference>
<evidence type="ECO:0000256" key="11">
    <source>
        <dbReference type="ARBA" id="ARBA00022989"/>
    </source>
</evidence>
<evidence type="ECO:0000313" key="15">
    <source>
        <dbReference type="EMBL" id="GAF37019.1"/>
    </source>
</evidence>
<evidence type="ECO:0000256" key="6">
    <source>
        <dbReference type="ARBA" id="ARBA00022679"/>
    </source>
</evidence>
<keyword evidence="10" id="KW-0067">ATP-binding</keyword>
<keyword evidence="5" id="KW-0597">Phosphoprotein</keyword>
<protein>
    <recommendedName>
        <fullName evidence="3">histidine kinase</fullName>
        <ecNumber evidence="3">2.7.13.3</ecNumber>
    </recommendedName>
</protein>
<evidence type="ECO:0000256" key="12">
    <source>
        <dbReference type="ARBA" id="ARBA00023012"/>
    </source>
</evidence>
<evidence type="ECO:0000256" key="13">
    <source>
        <dbReference type="ARBA" id="ARBA00023136"/>
    </source>
</evidence>
<comment type="subcellular location">
    <subcellularLocation>
        <location evidence="2">Cell membrane</location>
        <topology evidence="2">Multi-pass membrane protein</topology>
    </subcellularLocation>
</comment>
<comment type="caution">
    <text evidence="15">The sequence shown here is derived from an EMBL/GenBank/DDBJ whole genome shotgun (WGS) entry which is preliminary data.</text>
</comment>
<evidence type="ECO:0000256" key="9">
    <source>
        <dbReference type="ARBA" id="ARBA00022777"/>
    </source>
</evidence>
<keyword evidence="9 15" id="KW-0418">Kinase</keyword>
<dbReference type="PANTHER" id="PTHR45528">
    <property type="entry name" value="SENSOR HISTIDINE KINASE CPXA"/>
    <property type="match status" value="1"/>
</dbReference>
<evidence type="ECO:0000313" key="18">
    <source>
        <dbReference type="Proteomes" id="UP000051966"/>
    </source>
</evidence>
<evidence type="ECO:0000313" key="16">
    <source>
        <dbReference type="EMBL" id="KRM01110.1"/>
    </source>
</evidence>
<dbReference type="PATRIC" id="fig|1423743.5.peg.1837"/>
<evidence type="ECO:0000256" key="4">
    <source>
        <dbReference type="ARBA" id="ARBA00022475"/>
    </source>
</evidence>
<feature type="domain" description="Histidine kinase" evidence="14">
    <location>
        <begin position="86"/>
        <end position="295"/>
    </location>
</feature>
<name>X0PB19_9LACO</name>
<dbReference type="SUPFAM" id="SSF55874">
    <property type="entry name" value="ATPase domain of HSP90 chaperone/DNA topoisomerase II/histidine kinase"/>
    <property type="match status" value="1"/>
</dbReference>
<dbReference type="InterPro" id="IPR003661">
    <property type="entry name" value="HisK_dim/P_dom"/>
</dbReference>
<dbReference type="CDD" id="cd00075">
    <property type="entry name" value="HATPase"/>
    <property type="match status" value="1"/>
</dbReference>
<keyword evidence="7" id="KW-0812">Transmembrane</keyword>
<dbReference type="SMART" id="SM00387">
    <property type="entry name" value="HATPase_c"/>
    <property type="match status" value="1"/>
</dbReference>
<dbReference type="InterPro" id="IPR036097">
    <property type="entry name" value="HisK_dim/P_sf"/>
</dbReference>
<dbReference type="InterPro" id="IPR036890">
    <property type="entry name" value="HATPase_C_sf"/>
</dbReference>
<dbReference type="InterPro" id="IPR005467">
    <property type="entry name" value="His_kinase_dom"/>
</dbReference>
<evidence type="ECO:0000256" key="7">
    <source>
        <dbReference type="ARBA" id="ARBA00022692"/>
    </source>
</evidence>
<keyword evidence="13" id="KW-0472">Membrane</keyword>
<dbReference type="PANTHER" id="PTHR45528:SF1">
    <property type="entry name" value="SENSOR HISTIDINE KINASE CPXA"/>
    <property type="match status" value="1"/>
</dbReference>
<dbReference type="InterPro" id="IPR008358">
    <property type="entry name" value="Sig_transdc_His_kin/Pase_MprB"/>
</dbReference>
<evidence type="ECO:0000313" key="17">
    <source>
        <dbReference type="Proteomes" id="UP000019488"/>
    </source>
</evidence>
<dbReference type="AlphaFoldDB" id="X0PB19"/>
<dbReference type="GO" id="GO:0005524">
    <property type="term" value="F:ATP binding"/>
    <property type="evidence" value="ECO:0007669"/>
    <property type="project" value="UniProtKB-KW"/>
</dbReference>
<evidence type="ECO:0000256" key="5">
    <source>
        <dbReference type="ARBA" id="ARBA00022553"/>
    </source>
</evidence>
<evidence type="ECO:0000259" key="14">
    <source>
        <dbReference type="PROSITE" id="PS50109"/>
    </source>
</evidence>
<dbReference type="PRINTS" id="PR01780">
    <property type="entry name" value="LANTIREGPROT"/>
</dbReference>
<evidence type="ECO:0000256" key="2">
    <source>
        <dbReference type="ARBA" id="ARBA00004651"/>
    </source>
</evidence>
<dbReference type="Gene3D" id="3.30.565.10">
    <property type="entry name" value="Histidine kinase-like ATPase, C-terminal domain"/>
    <property type="match status" value="1"/>
</dbReference>
<dbReference type="CDD" id="cd00082">
    <property type="entry name" value="HisKA"/>
    <property type="match status" value="1"/>
</dbReference>
<dbReference type="Proteomes" id="UP000051966">
    <property type="component" value="Unassembled WGS sequence"/>
</dbReference>
<keyword evidence="8" id="KW-0547">Nucleotide-binding</keyword>
<keyword evidence="12" id="KW-0902">Two-component regulatory system</keyword>
<dbReference type="Pfam" id="PF02518">
    <property type="entry name" value="HATPase_c"/>
    <property type="match status" value="1"/>
</dbReference>
<keyword evidence="4" id="KW-1003">Cell membrane</keyword>
<dbReference type="Pfam" id="PF00512">
    <property type="entry name" value="HisKA"/>
    <property type="match status" value="1"/>
</dbReference>
<dbReference type="GO" id="GO:0005886">
    <property type="term" value="C:plasma membrane"/>
    <property type="evidence" value="ECO:0007669"/>
    <property type="project" value="UniProtKB-SubCell"/>
</dbReference>
<evidence type="ECO:0000256" key="1">
    <source>
        <dbReference type="ARBA" id="ARBA00000085"/>
    </source>
</evidence>
<gene>
    <name evidence="16" type="ORF">FD41_GL001779</name>
    <name evidence="15" type="ORF">JCM14108_2018</name>
</gene>
<sequence>MMIIILGIICLGLAGALLLIIIDVRRVTKELIYINEHTTNGFVTANTNFPIIRDLIKASNLSLKVSRELQQDQAHQENQIRTMLTNLTHDIKTPLTVSMGYVQLMAKSATSVQKPRLKRIESNLEAVNYYLRYLMDFNLMREKSIVLKLKSVNISQLLENELFNYYDEFTKRSLKMTLNIKPNVVLQTDATLFTRICQNLIGNILKYGQKQAQVTLAPVDDTHIKIEFANLGDHLPEDPAQLLNRFYTADQSRTNQSVGLGFSIVQSLVTTLGGRLHLTSEDGWFRVTVTLKSLQT</sequence>
<dbReference type="InterPro" id="IPR003594">
    <property type="entry name" value="HATPase_dom"/>
</dbReference>
<dbReference type="STRING" id="1423743.FD41_GL001779"/>
<evidence type="ECO:0000256" key="3">
    <source>
        <dbReference type="ARBA" id="ARBA00012438"/>
    </source>
</evidence>
<dbReference type="SMART" id="SM00388">
    <property type="entry name" value="HisKA"/>
    <property type="match status" value="1"/>
</dbReference>
<dbReference type="Proteomes" id="UP000019488">
    <property type="component" value="Unassembled WGS sequence"/>
</dbReference>